<organism evidence="1 2">
    <name type="scientific">Massilia orientalis</name>
    <dbReference type="NCBI Taxonomy" id="3050128"/>
    <lineage>
        <taxon>Bacteria</taxon>
        <taxon>Pseudomonadati</taxon>
        <taxon>Pseudomonadota</taxon>
        <taxon>Betaproteobacteria</taxon>
        <taxon>Burkholderiales</taxon>
        <taxon>Oxalobacteraceae</taxon>
        <taxon>Telluria group</taxon>
        <taxon>Massilia</taxon>
    </lineage>
</organism>
<gene>
    <name evidence="1" type="ORF">QPK29_032065</name>
</gene>
<dbReference type="Proteomes" id="UP001168096">
    <property type="component" value="Unassembled WGS sequence"/>
</dbReference>
<proteinExistence type="predicted"/>
<evidence type="ECO:0000313" key="2">
    <source>
        <dbReference type="Proteomes" id="UP001168096"/>
    </source>
</evidence>
<comment type="caution">
    <text evidence="1">The sequence shown here is derived from an EMBL/GenBank/DDBJ whole genome shotgun (WGS) entry which is preliminary data.</text>
</comment>
<reference evidence="1" key="1">
    <citation type="submission" date="2024-11" db="EMBL/GenBank/DDBJ databases">
        <title>Description of Massilia orientalis sp. nov., isolated from rhizosphere soil of Ageratina adenophora.</title>
        <authorList>
            <person name="Wang Y."/>
        </authorList>
    </citation>
    <scope>NUCLEOTIDE SEQUENCE</scope>
    <source>
        <strain evidence="1">YIM B02787</strain>
    </source>
</reference>
<keyword evidence="2" id="KW-1185">Reference proteome</keyword>
<evidence type="ECO:0000313" key="1">
    <source>
        <dbReference type="EMBL" id="MFJ1472374.1"/>
    </source>
</evidence>
<sequence>MNGHRQAAVALYGLSSSDQARILTELPPQDQRILQEYLAELAALGFDKAANMSEATAPVPVAPAAAPLEPQARLRGAAAADVLAVVGHEPAALIAQLLAIDSWPWAGAVLDALAPHKRMLVREALDAGIADAPARTLFLLAAVHAGMAHAPAASAPARARRLPAFLCKWLPWTR</sequence>
<protein>
    <submittedName>
        <fullName evidence="1">Uncharacterized protein</fullName>
    </submittedName>
</protein>
<name>A0ACC7ML93_9BURK</name>
<dbReference type="EMBL" id="JASNRB020000044">
    <property type="protein sequence ID" value="MFJ1472374.1"/>
    <property type="molecule type" value="Genomic_DNA"/>
</dbReference>
<accession>A0ACC7ML93</accession>